<protein>
    <submittedName>
        <fullName evidence="1">Uncharacterized protein</fullName>
    </submittedName>
</protein>
<sequence>MDFDQAEGREQRRQGWDVHYASFDLCAEVEAQCRPLAVEVQALLADGVRLADRRNFGDGVPPLLEPLRDVREIAKEVCGLRAAVVELLAKQSASGLPEGARDRLAALVRDPAHKTVPEIDESDLYDGSWVDLLVAVVEPLNSDLAAVVAAQPAGQVSELDVGLSDALSSDSLVGFDQRVVMLRNRLPGLRNRRQLALSGRALAKAAVQDRERERVAADMRRLRL</sequence>
<dbReference type="AlphaFoldDB" id="A0AAD1M557"/>
<gene>
    <name evidence="1" type="ORF">MMOR_18540</name>
</gene>
<name>A0AAD1M557_9MYCO</name>
<accession>A0AAD1M557</accession>
<dbReference type="KEGG" id="mmor:MMOR_18540"/>
<evidence type="ECO:0000313" key="1">
    <source>
        <dbReference type="EMBL" id="BBX00918.1"/>
    </source>
</evidence>
<organism evidence="1 2">
    <name type="scientific">Mycolicibacterium moriokaense</name>
    <dbReference type="NCBI Taxonomy" id="39691"/>
    <lineage>
        <taxon>Bacteria</taxon>
        <taxon>Bacillati</taxon>
        <taxon>Actinomycetota</taxon>
        <taxon>Actinomycetes</taxon>
        <taxon>Mycobacteriales</taxon>
        <taxon>Mycobacteriaceae</taxon>
        <taxon>Mycolicibacterium</taxon>
    </lineage>
</organism>
<evidence type="ECO:0000313" key="2">
    <source>
        <dbReference type="Proteomes" id="UP000466681"/>
    </source>
</evidence>
<dbReference type="EMBL" id="AP022560">
    <property type="protein sequence ID" value="BBX00918.1"/>
    <property type="molecule type" value="Genomic_DNA"/>
</dbReference>
<keyword evidence="2" id="KW-1185">Reference proteome</keyword>
<reference evidence="1 2" key="1">
    <citation type="journal article" date="2019" name="Emerg. Microbes Infect.">
        <title>Comprehensive subspecies identification of 175 nontuberculous mycobacteria species based on 7547 genomic profiles.</title>
        <authorList>
            <person name="Matsumoto Y."/>
            <person name="Kinjo T."/>
            <person name="Motooka D."/>
            <person name="Nabeya D."/>
            <person name="Jung N."/>
            <person name="Uechi K."/>
            <person name="Horii T."/>
            <person name="Iida T."/>
            <person name="Fujita J."/>
            <person name="Nakamura S."/>
        </authorList>
    </citation>
    <scope>NUCLEOTIDE SEQUENCE [LARGE SCALE GENOMIC DNA]</scope>
    <source>
        <strain evidence="1 2">JCM 6375</strain>
    </source>
</reference>
<dbReference type="Proteomes" id="UP000466681">
    <property type="component" value="Chromosome"/>
</dbReference>
<proteinExistence type="predicted"/>